<dbReference type="Proteomes" id="UP000483820">
    <property type="component" value="Chromosome I"/>
</dbReference>
<dbReference type="AlphaFoldDB" id="A0A6A5HL86"/>
<dbReference type="CTD" id="78773099"/>
<protein>
    <submittedName>
        <fullName evidence="1">Uncharacterized protein</fullName>
    </submittedName>
</protein>
<name>A0A6A5HL86_CAERE</name>
<evidence type="ECO:0000313" key="2">
    <source>
        <dbReference type="Proteomes" id="UP000483820"/>
    </source>
</evidence>
<dbReference type="RefSeq" id="XP_053591157.1">
    <property type="nucleotide sequence ID" value="XM_053722512.1"/>
</dbReference>
<dbReference type="KEGG" id="crq:GCK72_000471"/>
<dbReference type="EMBL" id="WUAV01000001">
    <property type="protein sequence ID" value="KAF1768658.1"/>
    <property type="molecule type" value="Genomic_DNA"/>
</dbReference>
<dbReference type="PANTHER" id="PTHR22744:SF16">
    <property type="entry name" value="BTB DOMAIN-CONTAINING PROTEIN"/>
    <property type="match status" value="1"/>
</dbReference>
<sequence>MASHFKVSSVIGQVEHHLLNNSKFDIITMIWMADKYRMQRLLDKSISLVDSKKKAEDVKSSPEFPKLSSDTKGRLFERLVLLL</sequence>
<comment type="caution">
    <text evidence="1">The sequence shown here is derived from an EMBL/GenBank/DDBJ whole genome shotgun (WGS) entry which is preliminary data.</text>
</comment>
<accession>A0A6A5HL86</accession>
<proteinExistence type="predicted"/>
<gene>
    <name evidence="1" type="ORF">GCK72_000471</name>
</gene>
<organism evidence="1 2">
    <name type="scientific">Caenorhabditis remanei</name>
    <name type="common">Caenorhabditis vulgaris</name>
    <dbReference type="NCBI Taxonomy" id="31234"/>
    <lineage>
        <taxon>Eukaryota</taxon>
        <taxon>Metazoa</taxon>
        <taxon>Ecdysozoa</taxon>
        <taxon>Nematoda</taxon>
        <taxon>Chromadorea</taxon>
        <taxon>Rhabditida</taxon>
        <taxon>Rhabditina</taxon>
        <taxon>Rhabditomorpha</taxon>
        <taxon>Rhabditoidea</taxon>
        <taxon>Rhabditidae</taxon>
        <taxon>Peloderinae</taxon>
        <taxon>Caenorhabditis</taxon>
    </lineage>
</organism>
<evidence type="ECO:0000313" key="1">
    <source>
        <dbReference type="EMBL" id="KAF1768658.1"/>
    </source>
</evidence>
<reference evidence="1 2" key="1">
    <citation type="submission" date="2019-12" db="EMBL/GenBank/DDBJ databases">
        <title>Chromosome-level assembly of the Caenorhabditis remanei genome.</title>
        <authorList>
            <person name="Teterina A.A."/>
            <person name="Willis J.H."/>
            <person name="Phillips P.C."/>
        </authorList>
    </citation>
    <scope>NUCLEOTIDE SEQUENCE [LARGE SCALE GENOMIC DNA]</scope>
    <source>
        <strain evidence="1 2">PX506</strain>
        <tissue evidence="1">Whole organism</tissue>
    </source>
</reference>
<dbReference type="GeneID" id="78773099"/>
<dbReference type="PANTHER" id="PTHR22744">
    <property type="entry name" value="HELIX LOOP HELIX PROTEIN 21-RELATED"/>
    <property type="match status" value="1"/>
</dbReference>